<comment type="caution">
    <text evidence="1">The sequence shown here is derived from an EMBL/GenBank/DDBJ whole genome shotgun (WGS) entry which is preliminary data.</text>
</comment>
<sequence length="145" mass="15931">MNNKNTLLLRNVRPLGNVPTDLLVLDGRFADPASSPVPEHCPDIDGQGQLLLPGLVDAHTHIDKTFWGQPWQRHEAGPRIIDKIENERRVRRRLNLSPAPSPPTRCVRRSAGAPPISVPMSISTPISAWPIWKGFSLPVTSSATA</sequence>
<protein>
    <recommendedName>
        <fullName evidence="3">Amidohydrolase-related domain-containing protein</fullName>
    </recommendedName>
</protein>
<gene>
    <name evidence="1" type="ORF">ACFQDL_28790</name>
</gene>
<dbReference type="SUPFAM" id="SSF51338">
    <property type="entry name" value="Composite domain of metallo-dependent hydrolases"/>
    <property type="match status" value="1"/>
</dbReference>
<keyword evidence="2" id="KW-1185">Reference proteome</keyword>
<name>A0ABW2A8I9_9GAMM</name>
<reference evidence="2" key="1">
    <citation type="journal article" date="2019" name="Int. J. Syst. Evol. Microbiol.">
        <title>The Global Catalogue of Microorganisms (GCM) 10K type strain sequencing project: providing services to taxonomists for standard genome sequencing and annotation.</title>
        <authorList>
            <consortium name="The Broad Institute Genomics Platform"/>
            <consortium name="The Broad Institute Genome Sequencing Center for Infectious Disease"/>
            <person name="Wu L."/>
            <person name="Ma J."/>
        </authorList>
    </citation>
    <scope>NUCLEOTIDE SEQUENCE [LARGE SCALE GENOMIC DNA]</scope>
    <source>
        <strain evidence="2">NBRC 111756</strain>
    </source>
</reference>
<organism evidence="1 2">
    <name type="scientific">Marinobacterium aestuariivivens</name>
    <dbReference type="NCBI Taxonomy" id="1698799"/>
    <lineage>
        <taxon>Bacteria</taxon>
        <taxon>Pseudomonadati</taxon>
        <taxon>Pseudomonadota</taxon>
        <taxon>Gammaproteobacteria</taxon>
        <taxon>Oceanospirillales</taxon>
        <taxon>Oceanospirillaceae</taxon>
        <taxon>Marinobacterium</taxon>
    </lineage>
</organism>
<evidence type="ECO:0000313" key="2">
    <source>
        <dbReference type="Proteomes" id="UP001596422"/>
    </source>
</evidence>
<dbReference type="InterPro" id="IPR011059">
    <property type="entry name" value="Metal-dep_hydrolase_composite"/>
</dbReference>
<dbReference type="Proteomes" id="UP001596422">
    <property type="component" value="Unassembled WGS sequence"/>
</dbReference>
<proteinExistence type="predicted"/>
<dbReference type="Gene3D" id="2.30.40.10">
    <property type="entry name" value="Urease, subunit C, domain 1"/>
    <property type="match status" value="1"/>
</dbReference>
<accession>A0ABW2A8I9</accession>
<evidence type="ECO:0008006" key="3">
    <source>
        <dbReference type="Google" id="ProtNLM"/>
    </source>
</evidence>
<dbReference type="RefSeq" id="WP_379912188.1">
    <property type="nucleotide sequence ID" value="NZ_JBHSWE010000001.1"/>
</dbReference>
<evidence type="ECO:0000313" key="1">
    <source>
        <dbReference type="EMBL" id="MFC6673644.1"/>
    </source>
</evidence>
<dbReference type="EMBL" id="JBHSWE010000001">
    <property type="protein sequence ID" value="MFC6673644.1"/>
    <property type="molecule type" value="Genomic_DNA"/>
</dbReference>
<dbReference type="Gene3D" id="3.20.20.140">
    <property type="entry name" value="Metal-dependent hydrolases"/>
    <property type="match status" value="1"/>
</dbReference>